<dbReference type="EMBL" id="RPFT01000012">
    <property type="protein sequence ID" value="RPF67723.1"/>
    <property type="molecule type" value="Genomic_DNA"/>
</dbReference>
<keyword evidence="1" id="KW-1133">Transmembrane helix</keyword>
<proteinExistence type="predicted"/>
<keyword evidence="1" id="KW-0812">Transmembrane</keyword>
<keyword evidence="1" id="KW-0472">Membrane</keyword>
<comment type="caution">
    <text evidence="2">The sequence shown here is derived from an EMBL/GenBank/DDBJ whole genome shotgun (WGS) entry which is preliminary data.</text>
</comment>
<feature type="non-terminal residue" evidence="2">
    <location>
        <position position="1"/>
    </location>
</feature>
<sequence>LNIPLTPQDRFFSKVIACLMQALLLFILKMLKHFLNSIKQS</sequence>
<dbReference type="Proteomes" id="UP000275263">
    <property type="component" value="Unassembled WGS sequence"/>
</dbReference>
<protein>
    <submittedName>
        <fullName evidence="2">DUF1648 domain-containing protein</fullName>
    </submittedName>
</protein>
<feature type="transmembrane region" description="Helical" evidence="1">
    <location>
        <begin position="12"/>
        <end position="31"/>
    </location>
</feature>
<evidence type="ECO:0000313" key="2">
    <source>
        <dbReference type="EMBL" id="RPF67723.1"/>
    </source>
</evidence>
<organism evidence="2 3">
    <name type="scientific">Helicobacter pylori</name>
    <name type="common">Campylobacter pylori</name>
    <dbReference type="NCBI Taxonomy" id="210"/>
    <lineage>
        <taxon>Bacteria</taxon>
        <taxon>Pseudomonadati</taxon>
        <taxon>Campylobacterota</taxon>
        <taxon>Epsilonproteobacteria</taxon>
        <taxon>Campylobacterales</taxon>
        <taxon>Helicobacteraceae</taxon>
        <taxon>Helicobacter</taxon>
    </lineage>
</organism>
<evidence type="ECO:0000256" key="1">
    <source>
        <dbReference type="SAM" id="Phobius"/>
    </source>
</evidence>
<dbReference type="AlphaFoldDB" id="A0A3N5CET7"/>
<gene>
    <name evidence="2" type="ORF">EGW01_05920</name>
</gene>
<reference evidence="2 3" key="1">
    <citation type="journal article" date="2017" name="Gut Pathog.">
        <title>Mycobacterium avium subsp. paratuberculosis and associated risk factors for inflammatory bowel disease in Iranian patients.</title>
        <authorList>
            <person name="Zamani S."/>
            <person name="Zali M.R."/>
            <person name="Aghdaei H.A."/>
            <person name="Sechi L.A."/>
            <person name="Niegowska M."/>
            <person name="Caggiu E."/>
            <person name="Keshavarz R."/>
            <person name="Mosavari N."/>
            <person name="Feizabadi M.M."/>
        </authorList>
    </citation>
    <scope>NUCLEOTIDE SEQUENCE [LARGE SCALE GENOMIC DNA]</scope>
    <source>
        <strain evidence="2 3">1057</strain>
    </source>
</reference>
<name>A0A3N5CET7_HELPX</name>
<accession>A0A3N5CET7</accession>
<evidence type="ECO:0000313" key="3">
    <source>
        <dbReference type="Proteomes" id="UP000275263"/>
    </source>
</evidence>